<dbReference type="Proteomes" id="UP000679129">
    <property type="component" value="Chromosome"/>
</dbReference>
<dbReference type="Gene3D" id="1.25.50.20">
    <property type="match status" value="1"/>
</dbReference>
<feature type="domain" description="ERAP1-like C-terminal" evidence="1">
    <location>
        <begin position="4"/>
        <end position="114"/>
    </location>
</feature>
<dbReference type="InterPro" id="IPR024571">
    <property type="entry name" value="ERAP1-like_C_dom"/>
</dbReference>
<evidence type="ECO:0000313" key="2">
    <source>
        <dbReference type="EMBL" id="QWQ32773.1"/>
    </source>
</evidence>
<organism evidence="2 3">
    <name type="scientific">Candidatus Minimicrobia naudis</name>
    <dbReference type="NCBI Taxonomy" id="2841263"/>
    <lineage>
        <taxon>Bacteria</taxon>
        <taxon>Candidatus Saccharimonadota</taxon>
        <taxon>Candidatus Saccharimonadota incertae sedis</taxon>
        <taxon>Candidatus Minimicrobia</taxon>
    </lineage>
</organism>
<reference evidence="2" key="1">
    <citation type="submission" date="2021-06" db="EMBL/GenBank/DDBJ databases">
        <title>An adapted protocol for Saccharibacteria cultivation: two new species join this phylum of Candidate Phyla Radiations.</title>
        <authorList>
            <person name="Ibrahim A."/>
            <person name="Maatouk M."/>
            <person name="Zgheib R."/>
            <person name="Haddad G."/>
            <person name="Bou Khalil J."/>
            <person name="Raoult D."/>
            <person name="Bittar F."/>
        </authorList>
    </citation>
    <scope>NUCLEOTIDE SEQUENCE</scope>
    <source>
        <strain evidence="2">IHU1</strain>
    </source>
</reference>
<dbReference type="AlphaFoldDB" id="A0A8F1SBZ2"/>
<dbReference type="KEGG" id="mnd:KOY48_03495"/>
<dbReference type="EMBL" id="CP076460">
    <property type="protein sequence ID" value="QWQ32773.1"/>
    <property type="molecule type" value="Genomic_DNA"/>
</dbReference>
<evidence type="ECO:0000313" key="3">
    <source>
        <dbReference type="Proteomes" id="UP000679129"/>
    </source>
</evidence>
<keyword evidence="3" id="KW-1185">Reference proteome</keyword>
<accession>A0A8F1SBZ2</accession>
<protein>
    <submittedName>
        <fullName evidence="2">ERAP1-like C-terminal domain-containing protein</fullName>
    </submittedName>
</protein>
<proteinExistence type="predicted"/>
<dbReference type="Pfam" id="PF11838">
    <property type="entry name" value="ERAP1_C"/>
    <property type="match status" value="1"/>
</dbReference>
<sequence length="160" mass="18982">MAIGLTSTKNPETAKKILANIKDSNIIRPQDASRWFVYLIRTRENRQIAWNWLKENWAWVEDKFGEDKSYDDFIRYAATAPLTNNELNDFRQFFEPMKNIPALTRTIKLGITEISARAELIKRDKEAVILFVDNDRFKLMPKCFVRFAFFPYTPQYQLTF</sequence>
<evidence type="ECO:0000259" key="1">
    <source>
        <dbReference type="Pfam" id="PF11838"/>
    </source>
</evidence>
<name>A0A8F1SBZ2_9BACT</name>
<gene>
    <name evidence="2" type="ORF">KOY48_03495</name>
</gene>